<dbReference type="PANTHER" id="PTHR33734">
    <property type="entry name" value="LYSM DOMAIN-CONTAINING GPI-ANCHORED PROTEIN 2"/>
    <property type="match status" value="1"/>
</dbReference>
<feature type="domain" description="LysM" evidence="1">
    <location>
        <begin position="78"/>
        <end position="122"/>
    </location>
</feature>
<gene>
    <name evidence="2" type="ORF">MNB_SUP05-5-412</name>
</gene>
<dbReference type="GO" id="GO:0016798">
    <property type="term" value="F:hydrolase activity, acting on glycosyl bonds"/>
    <property type="evidence" value="ECO:0007669"/>
    <property type="project" value="UniProtKB-KW"/>
</dbReference>
<protein>
    <submittedName>
        <fullName evidence="2">Membrane-bound lytic murein transglycosylase D</fullName>
        <ecNumber evidence="2">3.2.1.-</ecNumber>
    </submittedName>
</protein>
<dbReference type="InterPro" id="IPR036779">
    <property type="entry name" value="LysM_dom_sf"/>
</dbReference>
<sequence>MKWVRHKIKKGDSLNLLAKKYNTTISALKTANKLKNNHIQLGKYLIIPIPQKKRNYYSLSEDSRQKIRFKIQREGKKIIHKVKKGDSLWLIARENNIHIQDIIKWNKISPKDHLIIGQKLVLWRPKSIKTKSITEIMQHQPNIKRKINYSVRNNENLSSIANKFKVSIKQIKKWNKLKKNTLQPKQKLIIFVDVLNLKK</sequence>
<evidence type="ECO:0000313" key="2">
    <source>
        <dbReference type="EMBL" id="SFV63389.1"/>
    </source>
</evidence>
<proteinExistence type="predicted"/>
<dbReference type="SUPFAM" id="SSF54106">
    <property type="entry name" value="LysM domain"/>
    <property type="match status" value="3"/>
</dbReference>
<dbReference type="AlphaFoldDB" id="A0A1W1CCA8"/>
<dbReference type="Pfam" id="PF01476">
    <property type="entry name" value="LysM"/>
    <property type="match status" value="3"/>
</dbReference>
<dbReference type="SMART" id="SM00257">
    <property type="entry name" value="LysM"/>
    <property type="match status" value="3"/>
</dbReference>
<feature type="domain" description="LysM" evidence="1">
    <location>
        <begin position="147"/>
        <end position="190"/>
    </location>
</feature>
<reference evidence="2" key="1">
    <citation type="submission" date="2016-10" db="EMBL/GenBank/DDBJ databases">
        <authorList>
            <person name="de Groot N.N."/>
        </authorList>
    </citation>
    <scope>NUCLEOTIDE SEQUENCE</scope>
</reference>
<accession>A0A1W1CCA8</accession>
<dbReference type="CDD" id="cd00118">
    <property type="entry name" value="LysM"/>
    <property type="match status" value="3"/>
</dbReference>
<name>A0A1W1CCA8_9ZZZZ</name>
<keyword evidence="2" id="KW-0378">Hydrolase</keyword>
<evidence type="ECO:0000259" key="1">
    <source>
        <dbReference type="PROSITE" id="PS51782"/>
    </source>
</evidence>
<dbReference type="PANTHER" id="PTHR33734:SF22">
    <property type="entry name" value="MEMBRANE-BOUND LYTIC MUREIN TRANSGLYCOSYLASE D"/>
    <property type="match status" value="1"/>
</dbReference>
<dbReference type="PROSITE" id="PS51782">
    <property type="entry name" value="LYSM"/>
    <property type="match status" value="3"/>
</dbReference>
<keyword evidence="2" id="KW-0326">Glycosidase</keyword>
<dbReference type="InterPro" id="IPR018392">
    <property type="entry name" value="LysM"/>
</dbReference>
<dbReference type="GO" id="GO:0008932">
    <property type="term" value="F:lytic endotransglycosylase activity"/>
    <property type="evidence" value="ECO:0007669"/>
    <property type="project" value="TreeGrafter"/>
</dbReference>
<dbReference type="EC" id="3.2.1.-" evidence="2"/>
<feature type="domain" description="LysM" evidence="1">
    <location>
        <begin position="4"/>
        <end position="47"/>
    </location>
</feature>
<dbReference type="EMBL" id="FPHJ01000040">
    <property type="protein sequence ID" value="SFV63389.1"/>
    <property type="molecule type" value="Genomic_DNA"/>
</dbReference>
<organism evidence="2">
    <name type="scientific">hydrothermal vent metagenome</name>
    <dbReference type="NCBI Taxonomy" id="652676"/>
    <lineage>
        <taxon>unclassified sequences</taxon>
        <taxon>metagenomes</taxon>
        <taxon>ecological metagenomes</taxon>
    </lineage>
</organism>
<dbReference type="Gene3D" id="3.10.350.10">
    <property type="entry name" value="LysM domain"/>
    <property type="match status" value="3"/>
</dbReference>